<dbReference type="Pfam" id="PF05179">
    <property type="entry name" value="CDC73_C"/>
    <property type="match status" value="1"/>
</dbReference>
<feature type="compositionally biased region" description="Basic and acidic residues" evidence="5">
    <location>
        <begin position="108"/>
        <end position="118"/>
    </location>
</feature>
<feature type="compositionally biased region" description="Low complexity" evidence="5">
    <location>
        <begin position="57"/>
        <end position="80"/>
    </location>
</feature>
<dbReference type="InterPro" id="IPR031336">
    <property type="entry name" value="CDC73_C"/>
</dbReference>
<keyword evidence="4" id="KW-0539">Nucleus</keyword>
<accession>A0A0A9ZGJ7</accession>
<dbReference type="GO" id="GO:0016593">
    <property type="term" value="C:Cdc73/Paf1 complex"/>
    <property type="evidence" value="ECO:0007669"/>
    <property type="project" value="InterPro"/>
</dbReference>
<feature type="region of interest" description="Disordered" evidence="5">
    <location>
        <begin position="57"/>
        <end position="118"/>
    </location>
</feature>
<dbReference type="GO" id="GO:0032968">
    <property type="term" value="P:positive regulation of transcription elongation by RNA polymerase II"/>
    <property type="evidence" value="ECO:0007669"/>
    <property type="project" value="TreeGrafter"/>
</dbReference>
<evidence type="ECO:0000256" key="5">
    <source>
        <dbReference type="SAM" id="MobiDB-lite"/>
    </source>
</evidence>
<feature type="region of interest" description="Disordered" evidence="5">
    <location>
        <begin position="1"/>
        <end position="21"/>
    </location>
</feature>
<name>A0A0A9ZGJ7_LYGHE</name>
<dbReference type="EMBL" id="GBHO01002509">
    <property type="protein sequence ID" value="JAG41095.1"/>
    <property type="molecule type" value="Transcribed_RNA"/>
</dbReference>
<dbReference type="EMBL" id="GDHC01012080">
    <property type="protein sequence ID" value="JAQ06549.1"/>
    <property type="molecule type" value="Transcribed_RNA"/>
</dbReference>
<evidence type="ECO:0000313" key="8">
    <source>
        <dbReference type="EMBL" id="JAQ06549.1"/>
    </source>
</evidence>
<evidence type="ECO:0000256" key="3">
    <source>
        <dbReference type="ARBA" id="ARBA00023163"/>
    </source>
</evidence>
<dbReference type="PANTHER" id="PTHR12466">
    <property type="entry name" value="CDC73 DOMAIN PROTEIN"/>
    <property type="match status" value="1"/>
</dbReference>
<organism evidence="7">
    <name type="scientific">Lygus hesperus</name>
    <name type="common">Western plant bug</name>
    <dbReference type="NCBI Taxonomy" id="30085"/>
    <lineage>
        <taxon>Eukaryota</taxon>
        <taxon>Metazoa</taxon>
        <taxon>Ecdysozoa</taxon>
        <taxon>Arthropoda</taxon>
        <taxon>Hexapoda</taxon>
        <taxon>Insecta</taxon>
        <taxon>Pterygota</taxon>
        <taxon>Neoptera</taxon>
        <taxon>Paraneoptera</taxon>
        <taxon>Hemiptera</taxon>
        <taxon>Heteroptera</taxon>
        <taxon>Panheteroptera</taxon>
        <taxon>Cimicomorpha</taxon>
        <taxon>Miridae</taxon>
        <taxon>Mirini</taxon>
        <taxon>Lygus</taxon>
    </lineage>
</organism>
<comment type="subcellular location">
    <subcellularLocation>
        <location evidence="1">Nucleus</location>
    </subcellularLocation>
</comment>
<sequence length="248" mass="27939">MELQFVSHTKQGVQSHQEENDNDKVVFSLHNFHSSNSRDSCGPDFYRNYKNIRDGLSSFDNNNNNKKGSSTTSVITSASVNNKRHKMDNYIGRGTSSVHRQSNPQQHLDSRSHNEHDGTVTINRITRSPSRLASGFMDLPYYNSVHRQIDFMPIILVPSSISSPLQLMNIRSFVEHGNYIDPTSLFVDNETGAVYVVDVKPDTIIISPGSFIDQDKYSVAFNQFRVVDDPAQVINWSHVCACIVDGVE</sequence>
<dbReference type="GO" id="GO:0000993">
    <property type="term" value="F:RNA polymerase II complex binding"/>
    <property type="evidence" value="ECO:0007669"/>
    <property type="project" value="TreeGrafter"/>
</dbReference>
<feature type="domain" description="Cell division control protein 73 C-terminal" evidence="6">
    <location>
        <begin position="152"/>
        <end position="247"/>
    </location>
</feature>
<dbReference type="AlphaFoldDB" id="A0A0A9ZGJ7"/>
<evidence type="ECO:0000256" key="4">
    <source>
        <dbReference type="ARBA" id="ARBA00023242"/>
    </source>
</evidence>
<dbReference type="InterPro" id="IPR007852">
    <property type="entry name" value="Cdc73/Parafibromin"/>
</dbReference>
<evidence type="ECO:0000259" key="6">
    <source>
        <dbReference type="Pfam" id="PF05179"/>
    </source>
</evidence>
<gene>
    <name evidence="7" type="primary">REC8</name>
    <name evidence="7" type="ORF">CM83_11674</name>
    <name evidence="8" type="ORF">g.5031</name>
</gene>
<reference evidence="7" key="1">
    <citation type="journal article" date="2014" name="PLoS ONE">
        <title>Transcriptome-Based Identification of ABC Transporters in the Western Tarnished Plant Bug Lygus hesperus.</title>
        <authorList>
            <person name="Hull J.J."/>
            <person name="Chaney K."/>
            <person name="Geib S.M."/>
            <person name="Fabrick J.A."/>
            <person name="Brent C.S."/>
            <person name="Walsh D."/>
            <person name="Lavine L.C."/>
        </authorList>
    </citation>
    <scope>NUCLEOTIDE SEQUENCE</scope>
</reference>
<reference evidence="8" key="3">
    <citation type="journal article" date="2016" name="Gigascience">
        <title>De novo construction of an expanded transcriptome assembly for the western tarnished plant bug, Lygus hesperus.</title>
        <authorList>
            <person name="Tassone E.E."/>
            <person name="Geib S.M."/>
            <person name="Hall B."/>
            <person name="Fabrick J.A."/>
            <person name="Brent C.S."/>
            <person name="Hull J.J."/>
        </authorList>
    </citation>
    <scope>NUCLEOTIDE SEQUENCE</scope>
</reference>
<reference evidence="7" key="2">
    <citation type="submission" date="2014-07" db="EMBL/GenBank/DDBJ databases">
        <authorList>
            <person name="Hull J."/>
        </authorList>
    </citation>
    <scope>NUCLEOTIDE SEQUENCE</scope>
</reference>
<dbReference type="GO" id="GO:0006368">
    <property type="term" value="P:transcription elongation by RNA polymerase II"/>
    <property type="evidence" value="ECO:0007669"/>
    <property type="project" value="InterPro"/>
</dbReference>
<keyword evidence="3" id="KW-0804">Transcription</keyword>
<protein>
    <submittedName>
        <fullName evidence="7">Meiotic recombination protein REC8</fullName>
    </submittedName>
</protein>
<feature type="compositionally biased region" description="Polar residues" evidence="5">
    <location>
        <begin position="94"/>
        <end position="107"/>
    </location>
</feature>
<comment type="similarity">
    <text evidence="2">Belongs to the CDC73 family.</text>
</comment>
<dbReference type="InterPro" id="IPR038103">
    <property type="entry name" value="CDC73_C_sf"/>
</dbReference>
<feature type="compositionally biased region" description="Polar residues" evidence="5">
    <location>
        <begin position="1"/>
        <end position="15"/>
    </location>
</feature>
<evidence type="ECO:0000256" key="2">
    <source>
        <dbReference type="ARBA" id="ARBA00010427"/>
    </source>
</evidence>
<evidence type="ECO:0000313" key="7">
    <source>
        <dbReference type="EMBL" id="JAG41095.1"/>
    </source>
</evidence>
<evidence type="ECO:0000256" key="1">
    <source>
        <dbReference type="ARBA" id="ARBA00004123"/>
    </source>
</evidence>
<proteinExistence type="inferred from homology"/>
<dbReference type="PANTHER" id="PTHR12466:SF8">
    <property type="entry name" value="PARAFIBROMIN"/>
    <property type="match status" value="1"/>
</dbReference>
<dbReference type="Gene3D" id="3.40.50.11990">
    <property type="entry name" value="RNA polymerase II accessory factor, Cdc73 C-terminal domain"/>
    <property type="match status" value="1"/>
</dbReference>